<organism evidence="1 2">
    <name type="scientific">Collimonas arenae</name>
    <dbReference type="NCBI Taxonomy" id="279058"/>
    <lineage>
        <taxon>Bacteria</taxon>
        <taxon>Pseudomonadati</taxon>
        <taxon>Pseudomonadota</taxon>
        <taxon>Betaproteobacteria</taxon>
        <taxon>Burkholderiales</taxon>
        <taxon>Oxalobacteraceae</taxon>
        <taxon>Collimonas</taxon>
    </lineage>
</organism>
<reference evidence="1 2" key="1">
    <citation type="submission" date="2015-11" db="EMBL/GenBank/DDBJ databases">
        <title>Exploring the genomic traits of fungus-feeding bacterial genus Collimonas.</title>
        <authorList>
            <person name="Song C."/>
            <person name="Schmidt R."/>
            <person name="de Jager V."/>
            <person name="Krzyzanowska D."/>
            <person name="Jongedijk E."/>
            <person name="Cankar K."/>
            <person name="Beekwilder J."/>
            <person name="van Veen A."/>
            <person name="de Boer W."/>
            <person name="van Veen J.A."/>
            <person name="Garbeva P."/>
        </authorList>
    </citation>
    <scope>NUCLEOTIDE SEQUENCE [LARGE SCALE GENOMIC DNA]</scope>
    <source>
        <strain evidence="1 2">Ter282</strain>
    </source>
</reference>
<dbReference type="Pfam" id="PF17269">
    <property type="entry name" value="DUF5335"/>
    <property type="match status" value="1"/>
</dbReference>
<dbReference type="RefSeq" id="WP_061533056.1">
    <property type="nucleotide sequence ID" value="NZ_CP013233.1"/>
</dbReference>
<dbReference type="InterPro" id="IPR035223">
    <property type="entry name" value="DUF5335"/>
</dbReference>
<gene>
    <name evidence="1" type="ORF">CAter282_1763</name>
</gene>
<proteinExistence type="predicted"/>
<evidence type="ECO:0000313" key="2">
    <source>
        <dbReference type="Proteomes" id="UP000071778"/>
    </source>
</evidence>
<dbReference type="Proteomes" id="UP000071778">
    <property type="component" value="Chromosome"/>
</dbReference>
<dbReference type="EMBL" id="CP013235">
    <property type="protein sequence ID" value="AMP09539.1"/>
    <property type="molecule type" value="Genomic_DNA"/>
</dbReference>
<protein>
    <submittedName>
        <fullName evidence="1">Uncharacterized protein</fullName>
    </submittedName>
</protein>
<name>A0A127QHJ3_9BURK</name>
<dbReference type="AlphaFoldDB" id="A0A127QHJ3"/>
<keyword evidence="2" id="KW-1185">Reference proteome</keyword>
<accession>A0A127QHJ3</accession>
<evidence type="ECO:0000313" key="1">
    <source>
        <dbReference type="EMBL" id="AMP09539.1"/>
    </source>
</evidence>
<sequence>MVFTHLEKTAWHDYFHNMSAVLEGKSAEIEVGLLSIGNQVEVEWLPLLGIVYDGANDTIEIMLEGIGHLIHKPKEVLVEQHLDRLVRLEVIDSDDFHHLVNLRDPLMLPAA</sequence>
<dbReference type="PATRIC" id="fig|279058.17.peg.1886"/>